<evidence type="ECO:0000313" key="4">
    <source>
        <dbReference type="Proteomes" id="UP000534294"/>
    </source>
</evidence>
<feature type="chain" id="PRO_5031428786" description="Lipoprotein" evidence="2">
    <location>
        <begin position="22"/>
        <end position="83"/>
    </location>
</feature>
<reference evidence="3 4" key="1">
    <citation type="submission" date="2020-08" db="EMBL/GenBank/DDBJ databases">
        <title>Genomic Encyclopedia of Type Strains, Phase IV (KMG-IV): sequencing the most valuable type-strain genomes for metagenomic binning, comparative biology and taxonomic classification.</title>
        <authorList>
            <person name="Goeker M."/>
        </authorList>
    </citation>
    <scope>NUCLEOTIDE SEQUENCE [LARGE SCALE GENOMIC DNA]</scope>
    <source>
        <strain evidence="3 4">DSM 12251</strain>
    </source>
</reference>
<evidence type="ECO:0000256" key="2">
    <source>
        <dbReference type="SAM" id="SignalP"/>
    </source>
</evidence>
<gene>
    <name evidence="3" type="ORF">HNQ64_002866</name>
</gene>
<feature type="compositionally biased region" description="Polar residues" evidence="1">
    <location>
        <begin position="43"/>
        <end position="59"/>
    </location>
</feature>
<dbReference type="PROSITE" id="PS51257">
    <property type="entry name" value="PROKAR_LIPOPROTEIN"/>
    <property type="match status" value="1"/>
</dbReference>
<protein>
    <recommendedName>
        <fullName evidence="5">Lipoprotein</fullName>
    </recommendedName>
</protein>
<evidence type="ECO:0008006" key="5">
    <source>
        <dbReference type="Google" id="ProtNLM"/>
    </source>
</evidence>
<accession>A0A7W7YLV7</accession>
<feature type="region of interest" description="Disordered" evidence="1">
    <location>
        <begin position="20"/>
        <end position="83"/>
    </location>
</feature>
<proteinExistence type="predicted"/>
<dbReference type="AlphaFoldDB" id="A0A7W7YLV7"/>
<evidence type="ECO:0000313" key="3">
    <source>
        <dbReference type="EMBL" id="MBB5038603.1"/>
    </source>
</evidence>
<dbReference type="EMBL" id="JACHIF010000005">
    <property type="protein sequence ID" value="MBB5038603.1"/>
    <property type="molecule type" value="Genomic_DNA"/>
</dbReference>
<feature type="signal peptide" evidence="2">
    <location>
        <begin position="1"/>
        <end position="21"/>
    </location>
</feature>
<dbReference type="RefSeq" id="WP_184209567.1">
    <property type="nucleotide sequence ID" value="NZ_JACHIF010000005.1"/>
</dbReference>
<name>A0A7W7YLV7_9BACT</name>
<evidence type="ECO:0000256" key="1">
    <source>
        <dbReference type="SAM" id="MobiDB-lite"/>
    </source>
</evidence>
<dbReference type="Proteomes" id="UP000534294">
    <property type="component" value="Unassembled WGS sequence"/>
</dbReference>
<keyword evidence="4" id="KW-1185">Reference proteome</keyword>
<sequence>MKKLTLTFAAAALMMTGVSCSTPNTDSGGRRYHTSPIPIHNKTGISWTDTKAQTPSGPSGQVRYHHSPSPIASKTGLQASYVR</sequence>
<keyword evidence="2" id="KW-0732">Signal</keyword>
<organism evidence="3 4">
    <name type="scientific">Prosthecobacter dejongeii</name>
    <dbReference type="NCBI Taxonomy" id="48465"/>
    <lineage>
        <taxon>Bacteria</taxon>
        <taxon>Pseudomonadati</taxon>
        <taxon>Verrucomicrobiota</taxon>
        <taxon>Verrucomicrobiia</taxon>
        <taxon>Verrucomicrobiales</taxon>
        <taxon>Verrucomicrobiaceae</taxon>
        <taxon>Prosthecobacter</taxon>
    </lineage>
</organism>
<comment type="caution">
    <text evidence="3">The sequence shown here is derived from an EMBL/GenBank/DDBJ whole genome shotgun (WGS) entry which is preliminary data.</text>
</comment>
<feature type="compositionally biased region" description="Polar residues" evidence="1">
    <location>
        <begin position="70"/>
        <end position="83"/>
    </location>
</feature>